<reference evidence="1" key="1">
    <citation type="submission" date="2012-01" db="EMBL/GenBank/DDBJ databases">
        <title>The Genome Sequence of Treponema denticola OTK.</title>
        <authorList>
            <consortium name="The Broad Institute Genome Sequencing Platform"/>
            <person name="Earl A."/>
            <person name="Ward D."/>
            <person name="Feldgarden M."/>
            <person name="Gevers D."/>
            <person name="Blanton J.M."/>
            <person name="Fenno C.J."/>
            <person name="Baranova O.V."/>
            <person name="Mathney J."/>
            <person name="Dewhirst F.E."/>
            <person name="Izard J."/>
            <person name="Young S.K."/>
            <person name="Zeng Q."/>
            <person name="Gargeya S."/>
            <person name="Fitzgerald M."/>
            <person name="Haas B."/>
            <person name="Abouelleil A."/>
            <person name="Alvarado L."/>
            <person name="Arachchi H.M."/>
            <person name="Berlin A."/>
            <person name="Chapman S.B."/>
            <person name="Gearin G."/>
            <person name="Goldberg J."/>
            <person name="Griggs A."/>
            <person name="Gujja S."/>
            <person name="Hansen M."/>
            <person name="Heiman D."/>
            <person name="Howarth C."/>
            <person name="Larimer J."/>
            <person name="Lui A."/>
            <person name="MacDonald P.J.P."/>
            <person name="McCowen C."/>
            <person name="Montmayeur A."/>
            <person name="Murphy C."/>
            <person name="Neiman D."/>
            <person name="Pearson M."/>
            <person name="Priest M."/>
            <person name="Roberts A."/>
            <person name="Saif S."/>
            <person name="Shea T."/>
            <person name="Sisk P."/>
            <person name="Stolte C."/>
            <person name="Sykes S."/>
            <person name="Wortman J."/>
            <person name="Nusbaum C."/>
            <person name="Birren B."/>
        </authorList>
    </citation>
    <scope>NUCLEOTIDE SEQUENCE [LARGE SCALE GENOMIC DNA]</scope>
    <source>
        <strain evidence="1">OTK</strain>
    </source>
</reference>
<dbReference type="RefSeq" id="WP_002693198.1">
    <property type="nucleotide sequence ID" value="NZ_CM001797.1"/>
</dbReference>
<dbReference type="EMBL" id="AGDY01000009">
    <property type="protein sequence ID" value="EMB20696.1"/>
    <property type="molecule type" value="Genomic_DNA"/>
</dbReference>
<gene>
    <name evidence="1" type="ORF">HMPREF9723_02156</name>
</gene>
<name>A0A0F6MP32_TREDN</name>
<accession>A0A0F6MP32</accession>
<dbReference type="Proteomes" id="UP000011701">
    <property type="component" value="Chromosome"/>
</dbReference>
<dbReference type="PATRIC" id="fig|999434.4.peg.2245"/>
<evidence type="ECO:0000313" key="1">
    <source>
        <dbReference type="EMBL" id="EMB20696.1"/>
    </source>
</evidence>
<sequence length="951" mass="108781">MKIKFEFKNGIIERDFITNNFEITEVYFNNLEPADNTAKLKIPFDVDIANRLKAFKEDVRVRIVNDDNSYLFTGYLRNDFSFTKTQRNEPIQIEIVSPSFLLDKDLKEPITEFKKTVDEIIKKLLKKAGVKNIPDTGINNILDVFIAKDGDNIKEIIKNLCFEFGYVFNFDNDGLFRVYPLFNIPDTKNITQTFDGTNILQSVTMNKKEQEADNIHAEWSRIDYKERTLIFSDTQNATDTDKCNIKISPNSFVFDTEENYIKYDSTLGEIFCVKKITSTDIIADSGIDYSVTNLGKKGLFKAKNNTNTEKLIRKFDIYGNAYIKTSSNITKSSKGYKIKKYELFYLNTKQETENLVQKIQNYYEYADFTLSLKSKTDYALGSFVKVFENGLGTIYARIIEKKKRYKSSFDYKLDAISEYTPAEIKTIGSIPNTQETAEKKSIPPIPEDIYCTAYKDGIKINWNVETQGIENAIDYFIIEVTKDNNNVITLKTTNTDFFYNFNRITDGYPERDDLLKWKIKIKSISIQKLESAFSKEENINVTYYGSWTLAPPTVNNLTSDRTVILQIQQGFRSDNLTQYGNTIYKIQITRPDIDNNNWYSPSTNLNPYEAETNYKNKLNEFITTGNVYSQTLPLKGQDTNAMENTLYQFKIIATNESGNLSEAIIINATALCTSLRDIVKAKANFKELYVPELSAISANLGSISEGSLTSNNYNYWALTDAIINNVFKKKGSFRVGDENQYLLVEYKEDGKASVSIKSGSFFLESSISEFTGNLVVFDNENKNNRVKIMANGIYFEEKKNNIWQPRGQFVLDKEGNIIITNGKDYPKMGNPTTGTQTVYHFNTDTNDSEGGNKENIICEGNIISDDAPVSSNCFDGKIRIDLSNNKQALVFNKGNIVCVGEGTIIPLDDFQVKADYLKTFRGYMINKPYAWGISTEQFNQIIFKYNFIKKE</sequence>
<dbReference type="AlphaFoldDB" id="A0A0F6MP32"/>
<organism evidence="1">
    <name type="scientific">Treponema denticola OTK</name>
    <dbReference type="NCBI Taxonomy" id="999434"/>
    <lineage>
        <taxon>Bacteria</taxon>
        <taxon>Pseudomonadati</taxon>
        <taxon>Spirochaetota</taxon>
        <taxon>Spirochaetia</taxon>
        <taxon>Spirochaetales</taxon>
        <taxon>Treponemataceae</taxon>
        <taxon>Treponema</taxon>
    </lineage>
</organism>
<protein>
    <submittedName>
        <fullName evidence="1">Uncharacterized protein</fullName>
    </submittedName>
</protein>
<comment type="caution">
    <text evidence="1">The sequence shown here is derived from an EMBL/GenBank/DDBJ whole genome shotgun (WGS) entry which is preliminary data.</text>
</comment>
<dbReference type="SUPFAM" id="SSF69279">
    <property type="entry name" value="Phage tail proteins"/>
    <property type="match status" value="1"/>
</dbReference>
<proteinExistence type="predicted"/>
<dbReference type="HOGENOM" id="CLU_309703_0_0_12"/>